<protein>
    <submittedName>
        <fullName evidence="1">Uncharacterized protein</fullName>
    </submittedName>
</protein>
<proteinExistence type="predicted"/>
<gene>
    <name evidence="1" type="ORF">CKO28_00935</name>
</gene>
<keyword evidence="2" id="KW-1185">Reference proteome</keyword>
<dbReference type="EMBL" id="NRRL01000001">
    <property type="protein sequence ID" value="MBK1666607.1"/>
    <property type="molecule type" value="Genomic_DNA"/>
</dbReference>
<accession>A0ABS1D9G3</accession>
<comment type="caution">
    <text evidence="1">The sequence shown here is derived from an EMBL/GenBank/DDBJ whole genome shotgun (WGS) entry which is preliminary data.</text>
</comment>
<sequence length="322" mass="35612">MTTTIVQKRAKAMARTLQDRLKTIGGHPGYSWCLDTVAALHGYASYTDLERQVPARESDRAAAATPTPLHQQPKQALLDELYHRGEVVQLTRSVDWYLQTYPQLTATQVFARAERLNKALEHSSIPEAFAVIEDSVFADLFEAAEEIAAEPDARREAVPALVSTETSYFRTASHEVFGLDSRIAEIRYHREDDGTLPTLTAYDAQGGAVLSPGDLDRLEGWTRAIITAELEKTRMWFDLAPTRFGPAGPSDSGGTTVLQIRHAPCLFVTRTRLPEPKRTPEDTPDLMVMASFHPTPDAHSACIQGLADARPELVAHLPQRDA</sequence>
<dbReference type="Proteomes" id="UP001296873">
    <property type="component" value="Unassembled WGS sequence"/>
</dbReference>
<organism evidence="1 2">
    <name type="scientific">Rhodovibrio sodomensis</name>
    <dbReference type="NCBI Taxonomy" id="1088"/>
    <lineage>
        <taxon>Bacteria</taxon>
        <taxon>Pseudomonadati</taxon>
        <taxon>Pseudomonadota</taxon>
        <taxon>Alphaproteobacteria</taxon>
        <taxon>Rhodospirillales</taxon>
        <taxon>Rhodovibrionaceae</taxon>
        <taxon>Rhodovibrio</taxon>
    </lineage>
</organism>
<evidence type="ECO:0000313" key="2">
    <source>
        <dbReference type="Proteomes" id="UP001296873"/>
    </source>
</evidence>
<reference evidence="1 2" key="1">
    <citation type="journal article" date="2020" name="Microorganisms">
        <title>Osmotic Adaptation and Compatible Solute Biosynthesis of Phototrophic Bacteria as Revealed from Genome Analyses.</title>
        <authorList>
            <person name="Imhoff J.F."/>
            <person name="Rahn T."/>
            <person name="Kunzel S."/>
            <person name="Keller A."/>
            <person name="Neulinger S.C."/>
        </authorList>
    </citation>
    <scope>NUCLEOTIDE SEQUENCE [LARGE SCALE GENOMIC DNA]</scope>
    <source>
        <strain evidence="1 2">DSM 9895</strain>
    </source>
</reference>
<name>A0ABS1D9G3_9PROT</name>
<dbReference type="RefSeq" id="WP_200338658.1">
    <property type="nucleotide sequence ID" value="NZ_NRRL01000001.1"/>
</dbReference>
<evidence type="ECO:0000313" key="1">
    <source>
        <dbReference type="EMBL" id="MBK1666607.1"/>
    </source>
</evidence>